<feature type="compositionally biased region" description="Acidic residues" evidence="1">
    <location>
        <begin position="180"/>
        <end position="198"/>
    </location>
</feature>
<feature type="compositionally biased region" description="Low complexity" evidence="1">
    <location>
        <begin position="464"/>
        <end position="483"/>
    </location>
</feature>
<evidence type="ECO:0000256" key="1">
    <source>
        <dbReference type="SAM" id="MobiDB-lite"/>
    </source>
</evidence>
<dbReference type="AlphaFoldDB" id="A0A1D2JMU6"/>
<protein>
    <submittedName>
        <fullName evidence="2">Uncharacterized protein</fullName>
    </submittedName>
</protein>
<evidence type="ECO:0000313" key="2">
    <source>
        <dbReference type="EMBL" id="ODH43682.1"/>
    </source>
</evidence>
<dbReference type="EMBL" id="LZYO01000022">
    <property type="protein sequence ID" value="ODH43682.1"/>
    <property type="molecule type" value="Genomic_DNA"/>
</dbReference>
<reference evidence="2 3" key="1">
    <citation type="submission" date="2016-06" db="EMBL/GenBank/DDBJ databases">
        <authorList>
            <person name="Kjaerup R.B."/>
            <person name="Dalgaard T.S."/>
            <person name="Juul-Madsen H.R."/>
        </authorList>
    </citation>
    <scope>NUCLEOTIDE SEQUENCE [LARGE SCALE GENOMIC DNA]</scope>
    <source>
        <strain evidence="2 3">Pb300</strain>
    </source>
</reference>
<dbReference type="Proteomes" id="UP000242814">
    <property type="component" value="Unassembled WGS sequence"/>
</dbReference>
<dbReference type="VEuPathDB" id="FungiDB:PADG_05192"/>
<dbReference type="VEuPathDB" id="FungiDB:PABG_07229"/>
<feature type="compositionally biased region" description="Polar residues" evidence="1">
    <location>
        <begin position="72"/>
        <end position="81"/>
    </location>
</feature>
<feature type="compositionally biased region" description="Acidic residues" evidence="1">
    <location>
        <begin position="260"/>
        <end position="270"/>
    </location>
</feature>
<accession>A0A1D2JMU6</accession>
<organism evidence="2 3">
    <name type="scientific">Paracoccidioides brasiliensis</name>
    <dbReference type="NCBI Taxonomy" id="121759"/>
    <lineage>
        <taxon>Eukaryota</taxon>
        <taxon>Fungi</taxon>
        <taxon>Dikarya</taxon>
        <taxon>Ascomycota</taxon>
        <taxon>Pezizomycotina</taxon>
        <taxon>Eurotiomycetes</taxon>
        <taxon>Eurotiomycetidae</taxon>
        <taxon>Onygenales</taxon>
        <taxon>Ajellomycetaceae</taxon>
        <taxon>Paracoccidioides</taxon>
    </lineage>
</organism>
<name>A0A1D2JMU6_PARBR</name>
<feature type="region of interest" description="Disordered" evidence="1">
    <location>
        <begin position="1"/>
        <end position="27"/>
    </location>
</feature>
<feature type="compositionally biased region" description="Basic residues" evidence="1">
    <location>
        <begin position="1"/>
        <end position="14"/>
    </location>
</feature>
<comment type="caution">
    <text evidence="2">The sequence shown here is derived from an EMBL/GenBank/DDBJ whole genome shotgun (WGS) entry which is preliminary data.</text>
</comment>
<evidence type="ECO:0000313" key="3">
    <source>
        <dbReference type="Proteomes" id="UP000242814"/>
    </source>
</evidence>
<feature type="region of interest" description="Disordered" evidence="1">
    <location>
        <begin position="130"/>
        <end position="484"/>
    </location>
</feature>
<feature type="region of interest" description="Disordered" evidence="1">
    <location>
        <begin position="71"/>
        <end position="101"/>
    </location>
</feature>
<feature type="compositionally biased region" description="Basic residues" evidence="1">
    <location>
        <begin position="337"/>
        <end position="346"/>
    </location>
</feature>
<feature type="compositionally biased region" description="Polar residues" evidence="1">
    <location>
        <begin position="426"/>
        <end position="440"/>
    </location>
</feature>
<sequence length="535" mass="58823">MPRPPARRGRRPKAVKGPGAATPCSSAQLAESDNVLVVIPKPNNKAQVQPLEGQDDGCTERSCDEARKENLCESTSSQRQETVVHEVNEEESGLRAGLGLRHQTPMAKQLNDTKGVPTANGLGSSVRARALLSNPRNRGDASLRVQKMGTPAFESSMLSNFRRRPRQPSILQMMQGDPSSELDDDDCFLGSFDPDDESTPLKSPSRKNIRQGRLSTPSSTPRDLPARSLNKKRKADTDIQVQVSRSPEPSELVVIRTQESAEDSASEDDMLPTPRGAQPPDPPEILSQTMMPPESSPALPTDRQPSHGEHLENTSPSPIPIPDVRVSTAALREKFLPHRRLRHKHREANDNDGSNSDDGEHDNYFSDYSGALEADQDELSYSTSRAPRKRKNVMGANKGTRNNKIGGPDVRGSQQGPRKRKPPAKSANNPTSRKSQPSQSKRGHGITYSLSRHAALEQDKENQLAQTTSSPPATTTDALPPLSEELRLQARKFAEISKWRLEFEDATPTSGGSRIQYNHSVSLWLTDISRPQKDD</sequence>
<proteinExistence type="predicted"/>
<gene>
    <name evidence="2" type="ORF">ACO22_01026</name>
</gene>